<feature type="domain" description="Myb-like" evidence="7">
    <location>
        <begin position="634"/>
        <end position="685"/>
    </location>
</feature>
<feature type="domain" description="Myb-like" evidence="7">
    <location>
        <begin position="538"/>
        <end position="581"/>
    </location>
</feature>
<name>A0A9P3M165_9FUNG</name>
<keyword evidence="4" id="KW-0539">Nucleus</keyword>
<protein>
    <submittedName>
        <fullName evidence="9">Uncharacterized protein</fullName>
    </submittedName>
</protein>
<feature type="compositionally biased region" description="Low complexity" evidence="6">
    <location>
        <begin position="122"/>
        <end position="134"/>
    </location>
</feature>
<accession>A0A9P3M165</accession>
<feature type="domain" description="Myb-like" evidence="7">
    <location>
        <begin position="582"/>
        <end position="633"/>
    </location>
</feature>
<keyword evidence="5" id="KW-0175">Coiled coil</keyword>
<dbReference type="Pfam" id="PF00249">
    <property type="entry name" value="Myb_DNA-binding"/>
    <property type="match status" value="1"/>
</dbReference>
<feature type="region of interest" description="Disordered" evidence="6">
    <location>
        <begin position="1"/>
        <end position="52"/>
    </location>
</feature>
<dbReference type="PANTHER" id="PTHR46621">
    <property type="entry name" value="SNRNA-ACTIVATING PROTEIN COMPLEX SUBUNIT 4"/>
    <property type="match status" value="1"/>
</dbReference>
<evidence type="ECO:0000313" key="10">
    <source>
        <dbReference type="Proteomes" id="UP000827284"/>
    </source>
</evidence>
<feature type="compositionally biased region" description="Basic and acidic residues" evidence="6">
    <location>
        <begin position="1"/>
        <end position="11"/>
    </location>
</feature>
<dbReference type="Proteomes" id="UP000827284">
    <property type="component" value="Unassembled WGS sequence"/>
</dbReference>
<dbReference type="GO" id="GO:0000978">
    <property type="term" value="F:RNA polymerase II cis-regulatory region sequence-specific DNA binding"/>
    <property type="evidence" value="ECO:0007669"/>
    <property type="project" value="TreeGrafter"/>
</dbReference>
<dbReference type="PROSITE" id="PS51294">
    <property type="entry name" value="HTH_MYB"/>
    <property type="match status" value="3"/>
</dbReference>
<dbReference type="InterPro" id="IPR009057">
    <property type="entry name" value="Homeodomain-like_sf"/>
</dbReference>
<dbReference type="OrthoDB" id="2143914at2759"/>
<dbReference type="Pfam" id="PF13921">
    <property type="entry name" value="Myb_DNA-bind_6"/>
    <property type="match status" value="1"/>
</dbReference>
<feature type="compositionally biased region" description="Acidic residues" evidence="6">
    <location>
        <begin position="826"/>
        <end position="851"/>
    </location>
</feature>
<feature type="region of interest" description="Disordered" evidence="6">
    <location>
        <begin position="692"/>
        <end position="732"/>
    </location>
</feature>
<feature type="domain" description="HTH myb-type" evidence="8">
    <location>
        <begin position="634"/>
        <end position="689"/>
    </location>
</feature>
<evidence type="ECO:0000313" key="9">
    <source>
        <dbReference type="EMBL" id="GJJ77993.1"/>
    </source>
</evidence>
<evidence type="ECO:0000259" key="7">
    <source>
        <dbReference type="PROSITE" id="PS50090"/>
    </source>
</evidence>
<gene>
    <name evidence="9" type="ORF">EMPS_10352</name>
</gene>
<dbReference type="GO" id="GO:0042796">
    <property type="term" value="P:snRNA transcription by RNA polymerase III"/>
    <property type="evidence" value="ECO:0007669"/>
    <property type="project" value="TreeGrafter"/>
</dbReference>
<feature type="compositionally biased region" description="Acidic residues" evidence="6">
    <location>
        <begin position="34"/>
        <end position="52"/>
    </location>
</feature>
<proteinExistence type="predicted"/>
<dbReference type="PANTHER" id="PTHR46621:SF1">
    <property type="entry name" value="SNRNA-ACTIVATING PROTEIN COMPLEX SUBUNIT 4"/>
    <property type="match status" value="1"/>
</dbReference>
<dbReference type="SMART" id="SM00717">
    <property type="entry name" value="SANT"/>
    <property type="match status" value="5"/>
</dbReference>
<feature type="domain" description="HTH myb-type" evidence="8">
    <location>
        <begin position="586"/>
        <end position="633"/>
    </location>
</feature>
<feature type="region of interest" description="Disordered" evidence="6">
    <location>
        <begin position="816"/>
        <end position="854"/>
    </location>
</feature>
<evidence type="ECO:0000259" key="8">
    <source>
        <dbReference type="PROSITE" id="PS51294"/>
    </source>
</evidence>
<reference evidence="9" key="2">
    <citation type="journal article" date="2022" name="Microbiol. Resour. Announc.">
        <title>Whole-Genome Sequence of Entomortierella parvispora E1425, a Mucoromycotan Fungus Associated with Burkholderiaceae-Related Endosymbiotic Bacteria.</title>
        <authorList>
            <person name="Herlambang A."/>
            <person name="Guo Y."/>
            <person name="Takashima Y."/>
            <person name="Narisawa K."/>
            <person name="Ohta H."/>
            <person name="Nishizawa T."/>
        </authorList>
    </citation>
    <scope>NUCLEOTIDE SEQUENCE</scope>
    <source>
        <strain evidence="9">E1425</strain>
    </source>
</reference>
<reference evidence="9" key="1">
    <citation type="submission" date="2021-11" db="EMBL/GenBank/DDBJ databases">
        <authorList>
            <person name="Herlambang A."/>
            <person name="Guo Y."/>
            <person name="Takashima Y."/>
            <person name="Nishizawa T."/>
        </authorList>
    </citation>
    <scope>NUCLEOTIDE SEQUENCE</scope>
    <source>
        <strain evidence="9">E1425</strain>
    </source>
</reference>
<feature type="compositionally biased region" description="Basic residues" evidence="6">
    <location>
        <begin position="263"/>
        <end position="273"/>
    </location>
</feature>
<dbReference type="EMBL" id="BQFW01000014">
    <property type="protein sequence ID" value="GJJ77993.1"/>
    <property type="molecule type" value="Genomic_DNA"/>
</dbReference>
<feature type="region of interest" description="Disordered" evidence="6">
    <location>
        <begin position="987"/>
        <end position="1014"/>
    </location>
</feature>
<keyword evidence="1" id="KW-0805">Transcription regulation</keyword>
<comment type="caution">
    <text evidence="9">The sequence shown here is derived from an EMBL/GenBank/DDBJ whole genome shotgun (WGS) entry which is preliminary data.</text>
</comment>
<feature type="compositionally biased region" description="Basic residues" evidence="6">
    <location>
        <begin position="708"/>
        <end position="720"/>
    </location>
</feature>
<organism evidence="9 10">
    <name type="scientific">Entomortierella parvispora</name>
    <dbReference type="NCBI Taxonomy" id="205924"/>
    <lineage>
        <taxon>Eukaryota</taxon>
        <taxon>Fungi</taxon>
        <taxon>Fungi incertae sedis</taxon>
        <taxon>Mucoromycota</taxon>
        <taxon>Mortierellomycotina</taxon>
        <taxon>Mortierellomycetes</taxon>
        <taxon>Mortierellales</taxon>
        <taxon>Mortierellaceae</taxon>
        <taxon>Entomortierella</taxon>
    </lineage>
</organism>
<keyword evidence="10" id="KW-1185">Reference proteome</keyword>
<feature type="region of interest" description="Disordered" evidence="6">
    <location>
        <begin position="247"/>
        <end position="273"/>
    </location>
</feature>
<feature type="region of interest" description="Disordered" evidence="6">
    <location>
        <begin position="91"/>
        <end position="135"/>
    </location>
</feature>
<dbReference type="GO" id="GO:0042795">
    <property type="term" value="P:snRNA transcription by RNA polymerase II"/>
    <property type="evidence" value="ECO:0007669"/>
    <property type="project" value="TreeGrafter"/>
</dbReference>
<dbReference type="GO" id="GO:0019185">
    <property type="term" value="C:snRNA-activating protein complex"/>
    <property type="evidence" value="ECO:0007669"/>
    <property type="project" value="TreeGrafter"/>
</dbReference>
<evidence type="ECO:0000256" key="1">
    <source>
        <dbReference type="ARBA" id="ARBA00023015"/>
    </source>
</evidence>
<dbReference type="PROSITE" id="PS50090">
    <property type="entry name" value="MYB_LIKE"/>
    <property type="match status" value="4"/>
</dbReference>
<dbReference type="InterPro" id="IPR051575">
    <property type="entry name" value="Myb-like_DNA-bd"/>
</dbReference>
<dbReference type="AlphaFoldDB" id="A0A9P3M165"/>
<dbReference type="Gene3D" id="1.10.10.60">
    <property type="entry name" value="Homeodomain-like"/>
    <property type="match status" value="4"/>
</dbReference>
<feature type="domain" description="Myb-like" evidence="7">
    <location>
        <begin position="477"/>
        <end position="529"/>
    </location>
</feature>
<dbReference type="CDD" id="cd00167">
    <property type="entry name" value="SANT"/>
    <property type="match status" value="4"/>
</dbReference>
<dbReference type="SUPFAM" id="SSF46689">
    <property type="entry name" value="Homeodomain-like"/>
    <property type="match status" value="3"/>
</dbReference>
<evidence type="ECO:0000256" key="3">
    <source>
        <dbReference type="ARBA" id="ARBA00023163"/>
    </source>
</evidence>
<evidence type="ECO:0000256" key="2">
    <source>
        <dbReference type="ARBA" id="ARBA00023125"/>
    </source>
</evidence>
<feature type="compositionally biased region" description="Polar residues" evidence="6">
    <location>
        <begin position="999"/>
        <end position="1014"/>
    </location>
</feature>
<evidence type="ECO:0000256" key="6">
    <source>
        <dbReference type="SAM" id="MobiDB-lite"/>
    </source>
</evidence>
<feature type="coiled-coil region" evidence="5">
    <location>
        <begin position="311"/>
        <end position="345"/>
    </location>
</feature>
<keyword evidence="3" id="KW-0804">Transcription</keyword>
<feature type="domain" description="HTH myb-type" evidence="8">
    <location>
        <begin position="530"/>
        <end position="577"/>
    </location>
</feature>
<evidence type="ECO:0000256" key="5">
    <source>
        <dbReference type="SAM" id="Coils"/>
    </source>
</evidence>
<dbReference type="InterPro" id="IPR017930">
    <property type="entry name" value="Myb_dom"/>
</dbReference>
<keyword evidence="2" id="KW-0238">DNA-binding</keyword>
<sequence length="1014" mass="115603">MSSNALDHDTDMDSDSASDSALTFQQGDMHTDLDDLLSDESDNDDLVENEDELQELLARENITIEHTAFVPSKAADTNASAAPAVAVVVTTSKSHGEPNAEISTSTRRPSVATSRSTGESLQQTSTSMMQTTASSDHRLLDTHLLSEAGTSSLPTSPWETEEWIRRLQGHSQQELGLDHGVGSSSLAAMSQFEQAPGLSNALEIMTGNKSNTTDDSSFDSENLHIPIINIAHPARLAVSKEAMQQAGAYPSAVDAPGPEAPPKRRTRGPLRKTRRTRKPVYGQFPMSVSDQENALLTAEIKAQTERALEVNRAYQEVLKKHLKDIEEARERNHKQRAVIQNLVDRQEQLRRAPVQLDMTDKRIGPPYFVDKSMNTPPDNEDTIKINERPLVSKGGVKYWNRAERRNLLMGVISENKRLLFEKYVAEGDVRAIEALSSAPDSEMTVNTIGLNWERISRQFVVTRTPAECLIHWTGRSHPGINKTVWETRELHQLERLVTKYNGRNWIQIALELDTNRTAAQCFRMYNSRLNKTFSTEMWTQEEDNVLLEAVRLIGDRDWKKISYCFENRSPAQCRVRWGKVVCPYNRRGKWLEDEDEALKAAMVLFGDKGWVRVQEHVPGRTDVQCRERYCDYLDPSLNHGPWSADDIQKLRDLVKEYGTARWSEIAAKLEGRTDNNVARRWRMLVREDEQAARQAAKAADPTEEANRPKRKYLSFSRRKGQSTSAAKPNLKEHREEIRRLARLIQSQDQRDREKKAVLEQYRRRLRGMQSQEIQRYYEDATEKQREVYDAWEEAWPEEMDPIEKVFNLGIPPVISKTGKRKRDGFEHDDELENEEDDGESGDEESKEETPEELQQKLKVQEAKEMKRLEQAYEDVQAVIKPKVPDAASVITPGLIRPAPPCVATMEAFSNVLDQGEMLGGRFRLKKTVEKDEFKIRPLPCDILSPQDQMRPEYRELAERFEATFMWPMLMGMLDQETGHSELNLRSGRKFRGLKKEDSSSTNGGVSRSPSVYPE</sequence>
<dbReference type="GO" id="GO:0001006">
    <property type="term" value="F:RNA polymerase III type 3 promoter sequence-specific DNA binding"/>
    <property type="evidence" value="ECO:0007669"/>
    <property type="project" value="TreeGrafter"/>
</dbReference>
<dbReference type="InterPro" id="IPR001005">
    <property type="entry name" value="SANT/Myb"/>
</dbReference>
<feature type="compositionally biased region" description="Polar residues" evidence="6">
    <location>
        <begin position="101"/>
        <end position="121"/>
    </location>
</feature>
<evidence type="ECO:0000256" key="4">
    <source>
        <dbReference type="ARBA" id="ARBA00023242"/>
    </source>
</evidence>